<feature type="compositionally biased region" description="Low complexity" evidence="3">
    <location>
        <begin position="650"/>
        <end position="660"/>
    </location>
</feature>
<feature type="compositionally biased region" description="Basic and acidic residues" evidence="3">
    <location>
        <begin position="221"/>
        <end position="236"/>
    </location>
</feature>
<dbReference type="PANTHER" id="PTHR10241:SF25">
    <property type="entry name" value="TOMOSYN, ISOFORM C"/>
    <property type="match status" value="1"/>
</dbReference>
<gene>
    <name evidence="4" type="ORF">SeMB42_g03680</name>
</gene>
<proteinExistence type="inferred from homology"/>
<dbReference type="GO" id="GO:0006893">
    <property type="term" value="P:Golgi to plasma membrane transport"/>
    <property type="evidence" value="ECO:0007669"/>
    <property type="project" value="TreeGrafter"/>
</dbReference>
<feature type="region of interest" description="Disordered" evidence="3">
    <location>
        <begin position="221"/>
        <end position="268"/>
    </location>
</feature>
<sequence>MELLRRAAAAALPASINLPNPLFADPRIQLHYGSESRPTALAYDSVQSILAVGYHNGSLNVFGTSGLQLELPPTDNLPISSLTVKLGTSFIVASSTSASAVLVWNLVDRSANIIPPPDTSLRVTTIEAPPSSTPPNRPCCILVGFNNGSVSVLDLVTSTWSSDSIPYCGVPVEVSGEASQQPQAAPLRGNALKKDVVVAAVGKVLGGMGIKKSMNVLKVNADRRQDEHVPPPKEFEMFSPPGSPSPSVPSTPKAPPSPTRATDPALPRRMSTSVTSLALHPLDSNIVSIGYASGTLILWELKQRRVAHRIDFTANTVGCWTPDGMWMLNTGASLLLFEVSSSVSLSRHVWAKKSEHILLEGCDPARGNTDDINTMLHCVESAIGSSETLAADDKYWIVVAGCLDGKLRIIKASRGLKSLALCPLPPTSRILAVAALPPLLTKTQPESMSNAAPCLVTLTETGHLHAYSLESGVRKLFLPPPLRMSKVCGMATSMISADTRKELSALQVMTDLTTLPLTGGALISSPIKISSPIPIYICQFDLRQMLPPGHYVNRVTIDLEHESKNMIVTAGRDVLMLTYIPSVKEEDLDEMMAMLDETVDGALRESPQLSEYMRQQDSTSNVFINQDLGAHGGESHAGASTPIDKSDINTTSPTSSLLRSPSERQPEPTVANSDRTSVMMESIPPSAATEVQSGWFCTYKSRHQEDVVALDYAYWLNMLATCTESGMLALVDIRQDNSCLYYEVVYDSHETASASSVSIIQFTESYFPHDQETRSCLLVFTTHGALWIYRLNRHEDTVAIDKLLLLPAMNAPPVFVNVLNSNGQVLTTPSSANYVIAVTSSSIHVVELRPNAPALNSIQVKLDKHVIATAGLSYFQNFPCLVCITVGGWALVYRLPDAGLEFERDMGCPGMFERALVLPDGRIALQTADRQMAVIAFSAEAAREPKPDIRVFDSLKQHYWANLQREAGSLSTRELDELFEGRRSHTANTSGQSSSAPASRTSMSSSGAFGAAQEALALRGEKLSKMSVKTNQLENSAADFLANIQAYNKKQSFSNAHRAWDNVGSLSVIKSLFHSCQTSNKKKCRKSFSAIMSKHFIIVLLLFQLFHHGFAEDTDALMTAHTEALRVERLALEHTKYVDGGREVGSLNTVLSGLSWDDSKNARVVVPLIIQHIMKPVDSSFPSVDVKLPTAEMSLAELEFRWEALKLADLFLDILRITSGWESIYTLQKNYWREMCNRAHNAMIGPSPQYTPDETIDWISINMAVIFDILRGAKALGCLLRSDFSPVFPTNQCIVLTDGLGMSESVKDLVSEFPEQLFYSQLVGSALPNYYPVSSFTECDVLLDRSFLLARCMCRISDSESPENLFHRMVYLRMVAQRTESIVIACSTFLEQRQEFGSSPNSDLVRELKRGIRDTEVILNDHKKKFSKFTKRLSKCHSNMPENFNGQLHLIASEIVNLKEETARSCYQWEDAVAKISNIVAAAPRMLDFLLQDFRLPFETTLLFELLPPKNVRQTQISPYLALAAEYHLLILWRCMQQLSLLGWFRSRYVIEKLQENPSFTSEQVNGVATEIADMAKYIQEAFDKYKESFGRSLTPRFSDEERKQCLGLIVQGRNHLFLTWTSVIKRYVNDYIKAVDSALANIQNFHVPQDVDPWPYIQYVRGIRPEVFPLILAYPRIYQTAI</sequence>
<comment type="similarity">
    <text evidence="1">Belongs to the WD repeat L(2)GL family.</text>
</comment>
<keyword evidence="5" id="KW-1185">Reference proteome</keyword>
<name>A0A507D4M0_9FUNG</name>
<dbReference type="InterPro" id="IPR001680">
    <property type="entry name" value="WD40_rpt"/>
</dbReference>
<evidence type="ECO:0000256" key="3">
    <source>
        <dbReference type="SAM" id="MobiDB-lite"/>
    </source>
</evidence>
<dbReference type="SUPFAM" id="SSF50978">
    <property type="entry name" value="WD40 repeat-like"/>
    <property type="match status" value="2"/>
</dbReference>
<dbReference type="InterPro" id="IPR015943">
    <property type="entry name" value="WD40/YVTN_repeat-like_dom_sf"/>
</dbReference>
<dbReference type="STRING" id="286115.A0A507D4M0"/>
<dbReference type="GO" id="GO:0005737">
    <property type="term" value="C:cytoplasm"/>
    <property type="evidence" value="ECO:0007669"/>
    <property type="project" value="TreeGrafter"/>
</dbReference>
<dbReference type="InterPro" id="IPR036322">
    <property type="entry name" value="WD40_repeat_dom_sf"/>
</dbReference>
<dbReference type="VEuPathDB" id="FungiDB:SeMB42_g03680"/>
<dbReference type="Gene3D" id="1.20.5.110">
    <property type="match status" value="1"/>
</dbReference>
<organism evidence="4 5">
    <name type="scientific">Synchytrium endobioticum</name>
    <dbReference type="NCBI Taxonomy" id="286115"/>
    <lineage>
        <taxon>Eukaryota</taxon>
        <taxon>Fungi</taxon>
        <taxon>Fungi incertae sedis</taxon>
        <taxon>Chytridiomycota</taxon>
        <taxon>Chytridiomycota incertae sedis</taxon>
        <taxon>Chytridiomycetes</taxon>
        <taxon>Synchytriales</taxon>
        <taxon>Synchytriaceae</taxon>
        <taxon>Synchytrium</taxon>
    </lineage>
</organism>
<dbReference type="Gene3D" id="2.130.10.10">
    <property type="entry name" value="YVTN repeat-like/Quinoprotein amine dehydrogenase"/>
    <property type="match status" value="1"/>
</dbReference>
<protein>
    <submittedName>
        <fullName evidence="4">Uncharacterized protein</fullName>
    </submittedName>
</protein>
<dbReference type="GO" id="GO:0045159">
    <property type="term" value="F:myosin II binding"/>
    <property type="evidence" value="ECO:0007669"/>
    <property type="project" value="TreeGrafter"/>
</dbReference>
<dbReference type="Proteomes" id="UP000317494">
    <property type="component" value="Unassembled WGS sequence"/>
</dbReference>
<feature type="compositionally biased region" description="Low complexity" evidence="3">
    <location>
        <begin position="990"/>
        <end position="1005"/>
    </location>
</feature>
<dbReference type="GO" id="GO:0006887">
    <property type="term" value="P:exocytosis"/>
    <property type="evidence" value="ECO:0007669"/>
    <property type="project" value="UniProtKB-KW"/>
</dbReference>
<feature type="region of interest" description="Disordered" evidence="3">
    <location>
        <begin position="626"/>
        <end position="676"/>
    </location>
</feature>
<evidence type="ECO:0000256" key="1">
    <source>
        <dbReference type="ARBA" id="ARBA00008070"/>
    </source>
</evidence>
<dbReference type="EMBL" id="QEAN01000135">
    <property type="protein sequence ID" value="TPX46459.1"/>
    <property type="molecule type" value="Genomic_DNA"/>
</dbReference>
<keyword evidence="2" id="KW-0268">Exocytosis</keyword>
<evidence type="ECO:0000313" key="4">
    <source>
        <dbReference type="EMBL" id="TPX46459.1"/>
    </source>
</evidence>
<reference evidence="4 5" key="1">
    <citation type="journal article" date="2019" name="Sci. Rep.">
        <title>Comparative genomics of chytrid fungi reveal insights into the obligate biotrophic and pathogenic lifestyle of Synchytrium endobioticum.</title>
        <authorList>
            <person name="van de Vossenberg B.T.L.H."/>
            <person name="Warris S."/>
            <person name="Nguyen H.D.T."/>
            <person name="van Gent-Pelzer M.P.E."/>
            <person name="Joly D.L."/>
            <person name="van de Geest H.C."/>
            <person name="Bonants P.J.M."/>
            <person name="Smith D.S."/>
            <person name="Levesque C.A."/>
            <person name="van der Lee T.A.J."/>
        </authorList>
    </citation>
    <scope>NUCLEOTIDE SEQUENCE [LARGE SCALE GENOMIC DNA]</scope>
    <source>
        <strain evidence="4 5">MB42</strain>
    </source>
</reference>
<comment type="caution">
    <text evidence="4">The sequence shown here is derived from an EMBL/GenBank/DDBJ whole genome shotgun (WGS) entry which is preliminary data.</text>
</comment>
<accession>A0A507D4M0</accession>
<dbReference type="PANTHER" id="PTHR10241">
    <property type="entry name" value="LETHAL 2 GIANT LARVAE PROTEIN"/>
    <property type="match status" value="1"/>
</dbReference>
<feature type="compositionally biased region" description="Pro residues" evidence="3">
    <location>
        <begin position="241"/>
        <end position="258"/>
    </location>
</feature>
<dbReference type="GO" id="GO:0005886">
    <property type="term" value="C:plasma membrane"/>
    <property type="evidence" value="ECO:0007669"/>
    <property type="project" value="TreeGrafter"/>
</dbReference>
<dbReference type="SMART" id="SM00320">
    <property type="entry name" value="WD40"/>
    <property type="match status" value="4"/>
</dbReference>
<evidence type="ECO:0000313" key="5">
    <source>
        <dbReference type="Proteomes" id="UP000317494"/>
    </source>
</evidence>
<dbReference type="GO" id="GO:0005096">
    <property type="term" value="F:GTPase activator activity"/>
    <property type="evidence" value="ECO:0007669"/>
    <property type="project" value="TreeGrafter"/>
</dbReference>
<dbReference type="CDD" id="cd15873">
    <property type="entry name" value="R-SNARE_STXBP5_6"/>
    <property type="match status" value="1"/>
</dbReference>
<evidence type="ECO:0000256" key="2">
    <source>
        <dbReference type="ARBA" id="ARBA00022483"/>
    </source>
</evidence>
<feature type="region of interest" description="Disordered" evidence="3">
    <location>
        <begin position="981"/>
        <end position="1005"/>
    </location>
</feature>
<dbReference type="GO" id="GO:0019905">
    <property type="term" value="F:syntaxin binding"/>
    <property type="evidence" value="ECO:0007669"/>
    <property type="project" value="TreeGrafter"/>
</dbReference>